<organism evidence="4 5">
    <name type="scientific">Hymenoscyphus fraxineus</name>
    <dbReference type="NCBI Taxonomy" id="746836"/>
    <lineage>
        <taxon>Eukaryota</taxon>
        <taxon>Fungi</taxon>
        <taxon>Dikarya</taxon>
        <taxon>Ascomycota</taxon>
        <taxon>Pezizomycotina</taxon>
        <taxon>Leotiomycetes</taxon>
        <taxon>Helotiales</taxon>
        <taxon>Helotiaceae</taxon>
        <taxon>Hymenoscyphus</taxon>
    </lineage>
</organism>
<dbReference type="InterPro" id="IPR015889">
    <property type="entry name" value="Intradiol_dOase_core"/>
</dbReference>
<keyword evidence="5" id="KW-1185">Reference proteome</keyword>
<dbReference type="AlphaFoldDB" id="A0A9N9KMI5"/>
<feature type="chain" id="PRO_5040364076" description="Intradiol ring-cleavage dioxygenases domain-containing protein" evidence="2">
    <location>
        <begin position="25"/>
        <end position="403"/>
    </location>
</feature>
<name>A0A9N9KMI5_9HELO</name>
<evidence type="ECO:0000313" key="4">
    <source>
        <dbReference type="EMBL" id="CAG8949423.1"/>
    </source>
</evidence>
<dbReference type="Pfam" id="PF00775">
    <property type="entry name" value="Dioxygenase_C"/>
    <property type="match status" value="1"/>
</dbReference>
<dbReference type="GO" id="GO:0016702">
    <property type="term" value="F:oxidoreductase activity, acting on single donors with incorporation of molecular oxygen, incorporation of two atoms of oxygen"/>
    <property type="evidence" value="ECO:0007669"/>
    <property type="project" value="InterPro"/>
</dbReference>
<dbReference type="Proteomes" id="UP000696280">
    <property type="component" value="Unassembled WGS sequence"/>
</dbReference>
<proteinExistence type="predicted"/>
<dbReference type="InterPro" id="IPR000627">
    <property type="entry name" value="Intradiol_dOase_C"/>
</dbReference>
<protein>
    <recommendedName>
        <fullName evidence="3">Intradiol ring-cleavage dioxygenases domain-containing protein</fullName>
    </recommendedName>
</protein>
<feature type="signal peptide" evidence="2">
    <location>
        <begin position="1"/>
        <end position="24"/>
    </location>
</feature>
<evidence type="ECO:0000313" key="5">
    <source>
        <dbReference type="Proteomes" id="UP000696280"/>
    </source>
</evidence>
<dbReference type="GO" id="GO:0008199">
    <property type="term" value="F:ferric iron binding"/>
    <property type="evidence" value="ECO:0007669"/>
    <property type="project" value="InterPro"/>
</dbReference>
<dbReference type="SUPFAM" id="SSF49482">
    <property type="entry name" value="Aromatic compound dioxygenase"/>
    <property type="match status" value="1"/>
</dbReference>
<dbReference type="OrthoDB" id="121380at2759"/>
<dbReference type="CDD" id="cd03457">
    <property type="entry name" value="intradiol_dioxygenase_like"/>
    <property type="match status" value="1"/>
</dbReference>
<comment type="caution">
    <text evidence="4">The sequence shown here is derived from an EMBL/GenBank/DDBJ whole genome shotgun (WGS) entry which is preliminary data.</text>
</comment>
<reference evidence="4" key="1">
    <citation type="submission" date="2021-07" db="EMBL/GenBank/DDBJ databases">
        <authorList>
            <person name="Durling M."/>
        </authorList>
    </citation>
    <scope>NUCLEOTIDE SEQUENCE</scope>
</reference>
<keyword evidence="2" id="KW-0732">Signal</keyword>
<dbReference type="EMBL" id="CAJVRL010000002">
    <property type="protein sequence ID" value="CAG8949423.1"/>
    <property type="molecule type" value="Genomic_DNA"/>
</dbReference>
<dbReference type="PANTHER" id="PTHR34315">
    <property type="match status" value="1"/>
</dbReference>
<feature type="compositionally biased region" description="Acidic residues" evidence="1">
    <location>
        <begin position="390"/>
        <end position="403"/>
    </location>
</feature>
<evidence type="ECO:0000256" key="1">
    <source>
        <dbReference type="SAM" id="MobiDB-lite"/>
    </source>
</evidence>
<feature type="domain" description="Intradiol ring-cleavage dioxygenases" evidence="3">
    <location>
        <begin position="161"/>
        <end position="255"/>
    </location>
</feature>
<accession>A0A9N9KMI5</accession>
<dbReference type="Gene3D" id="2.60.130.10">
    <property type="entry name" value="Aromatic compound dioxygenase"/>
    <property type="match status" value="1"/>
</dbReference>
<sequence>MAPISNLLAAFALAYGFCGSLTFAHPGEAPKDVRAISREIKRMSDVADYQKSVMEECWDSPHVQELQQRAMERRAATVQQLREERDLLDTPILDKRTLGDFKKWAKTNHNKTGSGITLASPPSVLFGANASCIMTPDNANGPYYATMDKKLTRRSQKVKGEQIRSNVRENQKGVPMHLEMQFMDIKTCKPAKDVLVDIWSCNATGVYSGVSAAGQGGLSSTWLRGVQKTDIDGVVNFDTIFPGHYSGRATHEHIITHVGAKVEANGSYTGGKINHLSQLFFEQSLISAVEATAPYNTNKLPLTTNDADGYTGYAASSSYDPFPNYMFLGNKLDQGLFVWALVGLDLAGDVETYAQNAAYVDATGGHNNPKFNMGIIATPPPNTHGKREEDLEDEEEGEVLGEE</sequence>
<gene>
    <name evidence="4" type="ORF">HYFRA_00005052</name>
</gene>
<dbReference type="PANTHER" id="PTHR34315:SF2">
    <property type="entry name" value="ANCHORED DIOXYGENASE, PUTATIVE (AFU_ORTHOLOGUE AFUA_3G01800)-RELATED"/>
    <property type="match status" value="1"/>
</dbReference>
<feature type="region of interest" description="Disordered" evidence="1">
    <location>
        <begin position="377"/>
        <end position="403"/>
    </location>
</feature>
<evidence type="ECO:0000256" key="2">
    <source>
        <dbReference type="SAM" id="SignalP"/>
    </source>
</evidence>
<evidence type="ECO:0000259" key="3">
    <source>
        <dbReference type="Pfam" id="PF00775"/>
    </source>
</evidence>